<dbReference type="PROSITE" id="PS51746">
    <property type="entry name" value="PPM_2"/>
    <property type="match status" value="1"/>
</dbReference>
<feature type="region of interest" description="Disordered" evidence="1">
    <location>
        <begin position="123"/>
        <end position="218"/>
    </location>
</feature>
<dbReference type="Pfam" id="PF00481">
    <property type="entry name" value="PP2C"/>
    <property type="match status" value="1"/>
</dbReference>
<dbReference type="AlphaFoldDB" id="A0A174J3I3"/>
<feature type="compositionally biased region" description="Low complexity" evidence="1">
    <location>
        <begin position="9"/>
        <end position="32"/>
    </location>
</feature>
<dbReference type="SMART" id="SM00331">
    <property type="entry name" value="PP2C_SIG"/>
    <property type="match status" value="1"/>
</dbReference>
<evidence type="ECO:0000259" key="3">
    <source>
        <dbReference type="PROSITE" id="PS51746"/>
    </source>
</evidence>
<dbReference type="InterPro" id="IPR015655">
    <property type="entry name" value="PP2C"/>
</dbReference>
<name>A0A174J3I3_9ACTN</name>
<dbReference type="NCBIfam" id="NF033484">
    <property type="entry name" value="Stp1_PP2C_phos"/>
    <property type="match status" value="1"/>
</dbReference>
<dbReference type="Proteomes" id="UP000095454">
    <property type="component" value="Unassembled WGS sequence"/>
</dbReference>
<feature type="transmembrane region" description="Helical" evidence="2">
    <location>
        <begin position="509"/>
        <end position="529"/>
    </location>
</feature>
<feature type="region of interest" description="Disordered" evidence="1">
    <location>
        <begin position="1"/>
        <end position="89"/>
    </location>
</feature>
<dbReference type="InterPro" id="IPR001932">
    <property type="entry name" value="PPM-type_phosphatase-like_dom"/>
</dbReference>
<dbReference type="PANTHER" id="PTHR13832">
    <property type="entry name" value="PROTEIN PHOSPHATASE 2C"/>
    <property type="match status" value="1"/>
</dbReference>
<keyword evidence="2" id="KW-1133">Transmembrane helix</keyword>
<dbReference type="InterPro" id="IPR036457">
    <property type="entry name" value="PPM-type-like_dom_sf"/>
</dbReference>
<gene>
    <name evidence="4" type="primary">stp_1</name>
    <name evidence="4" type="ORF">ERS852514_00520</name>
</gene>
<feature type="region of interest" description="Disordered" evidence="1">
    <location>
        <begin position="608"/>
        <end position="648"/>
    </location>
</feature>
<dbReference type="SMART" id="SM00332">
    <property type="entry name" value="PP2Cc"/>
    <property type="match status" value="1"/>
</dbReference>
<dbReference type="CDD" id="cd00143">
    <property type="entry name" value="PP2Cc"/>
    <property type="match status" value="1"/>
</dbReference>
<evidence type="ECO:0000313" key="4">
    <source>
        <dbReference type="EMBL" id="CUO92407.1"/>
    </source>
</evidence>
<dbReference type="EMBL" id="CZAQ01000006">
    <property type="protein sequence ID" value="CUO92407.1"/>
    <property type="molecule type" value="Genomic_DNA"/>
</dbReference>
<dbReference type="EC" id="3.1.3.16" evidence="4"/>
<evidence type="ECO:0000256" key="1">
    <source>
        <dbReference type="SAM" id="MobiDB-lite"/>
    </source>
</evidence>
<keyword evidence="2" id="KW-0812">Transmembrane</keyword>
<evidence type="ECO:0000256" key="2">
    <source>
        <dbReference type="SAM" id="Phobius"/>
    </source>
</evidence>
<feature type="compositionally biased region" description="Polar residues" evidence="1">
    <location>
        <begin position="617"/>
        <end position="638"/>
    </location>
</feature>
<accession>A0A174J3I3</accession>
<reference evidence="4 5" key="1">
    <citation type="submission" date="2015-09" db="EMBL/GenBank/DDBJ databases">
        <authorList>
            <consortium name="Pathogen Informatics"/>
        </authorList>
    </citation>
    <scope>NUCLEOTIDE SEQUENCE [LARGE SCALE GENOMIC DNA]</scope>
    <source>
        <strain evidence="4 5">2789STDY5834902</strain>
    </source>
</reference>
<dbReference type="PANTHER" id="PTHR13832:SF827">
    <property type="entry name" value="PROTEIN PHOSPHATASE 1L"/>
    <property type="match status" value="1"/>
</dbReference>
<dbReference type="Gene3D" id="3.60.40.10">
    <property type="entry name" value="PPM-type phosphatase domain"/>
    <property type="match status" value="1"/>
</dbReference>
<dbReference type="SUPFAM" id="SSF81606">
    <property type="entry name" value="PP2C-like"/>
    <property type="match status" value="1"/>
</dbReference>
<keyword evidence="2" id="KW-0472">Membrane</keyword>
<proteinExistence type="predicted"/>
<feature type="domain" description="PPM-type phosphatase" evidence="3">
    <location>
        <begin position="264"/>
        <end position="492"/>
    </location>
</feature>
<feature type="compositionally biased region" description="Low complexity" evidence="1">
    <location>
        <begin position="123"/>
        <end position="149"/>
    </location>
</feature>
<evidence type="ECO:0000313" key="5">
    <source>
        <dbReference type="Proteomes" id="UP000095454"/>
    </source>
</evidence>
<organism evidence="4 5">
    <name type="scientific">Collinsella aerofaciens</name>
    <dbReference type="NCBI Taxonomy" id="74426"/>
    <lineage>
        <taxon>Bacteria</taxon>
        <taxon>Bacillati</taxon>
        <taxon>Actinomycetota</taxon>
        <taxon>Coriobacteriia</taxon>
        <taxon>Coriobacteriales</taxon>
        <taxon>Coriobacteriaceae</taxon>
        <taxon>Collinsella</taxon>
    </lineage>
</organism>
<dbReference type="GO" id="GO:0004722">
    <property type="term" value="F:protein serine/threonine phosphatase activity"/>
    <property type="evidence" value="ECO:0007669"/>
    <property type="project" value="UniProtKB-EC"/>
</dbReference>
<keyword evidence="4" id="KW-0378">Hydrolase</keyword>
<feature type="compositionally biased region" description="Polar residues" evidence="1">
    <location>
        <begin position="203"/>
        <end position="213"/>
    </location>
</feature>
<feature type="compositionally biased region" description="Low complexity" evidence="1">
    <location>
        <begin position="79"/>
        <end position="89"/>
    </location>
</feature>
<sequence length="648" mass="67693">MIDEENKSATMPETSAAPATAPAHAAPAGHAPVEPEDTVFSLPLSHVTQEYPTLTDDEDTEDNADGGNTPIGVHAATEQPAAPQDMPAPAHFAEPVATAITESSAVFAAPEPAAPVFPVAPAPAAAPESASAPEPAAAPSPADASAPEAMQSVTEDVPAATTEDVSQSHGTPAPAHFATPESAAVAPQDDEPVDRTTEEPATPNVNDPSNDADTVSPGDTAEIDVAAVEAKLKDPGSTMSFEPLTDERVETDSTYDAGTTTQLMWGARSDVGCVRPHNEDSYLVQSPLFCVCDGMGGHAAGEVASSIAVETIAKTAPQAADAARLAAAVEAANAAVIEAALNGLGKPGMGCTATCAYIENDMLAIAHVGDSRAYLLHEGTLIRVTRDHSYVEELVDAGEITADEARVHPNRSVITRALGSDPAMYADHFTLHIEEGDRLILCSDGLSSMIPDSDIENIATQSSTAQICVDNLVDAALVAGGHDNVTVLVVDLVDDGVMREAKRVRRRNITIATVLGIAFVLAAAIWAYAGITGSYYLGTYKDTVAVYRGIPGKPLGLKLHWLDSTTTIKLSDLPEDTQNRLKAGIQQTSIDDAQDTISKYRHQIDEEQTRQVIDAQTIRNNTDQGSTSESDSENTAEQSAEAEASDKN</sequence>
<feature type="compositionally biased region" description="Acidic residues" evidence="1">
    <location>
        <begin position="55"/>
        <end position="64"/>
    </location>
</feature>
<dbReference type="RefSeq" id="WP_055250781.1">
    <property type="nucleotide sequence ID" value="NZ_CABIXX010000006.1"/>
</dbReference>
<protein>
    <submittedName>
        <fullName evidence="4">Serine/threonine phosphatase stp</fullName>
        <ecNumber evidence="4">3.1.3.16</ecNumber>
    </submittedName>
</protein>